<dbReference type="GeneID" id="63690846"/>
<feature type="transmembrane region" description="Helical" evidence="10">
    <location>
        <begin position="329"/>
        <end position="352"/>
    </location>
</feature>
<feature type="compositionally biased region" description="Acidic residues" evidence="9">
    <location>
        <begin position="221"/>
        <end position="234"/>
    </location>
</feature>
<feature type="transmembrane region" description="Helical" evidence="10">
    <location>
        <begin position="542"/>
        <end position="563"/>
    </location>
</feature>
<keyword evidence="6 10" id="KW-1133">Transmembrane helix</keyword>
<dbReference type="AlphaFoldDB" id="M5FYW1"/>
<feature type="transmembrane region" description="Helical" evidence="10">
    <location>
        <begin position="934"/>
        <end position="953"/>
    </location>
</feature>
<feature type="transmembrane region" description="Helical" evidence="10">
    <location>
        <begin position="575"/>
        <end position="595"/>
    </location>
</feature>
<protein>
    <recommendedName>
        <fullName evidence="15">Calcium permease</fullName>
    </recommendedName>
</protein>
<comment type="subcellular location">
    <subcellularLocation>
        <location evidence="1">Endomembrane system</location>
        <topology evidence="1">Multi-pass membrane protein</topology>
    </subcellularLocation>
</comment>
<dbReference type="PANTHER" id="PTHR31503:SF10">
    <property type="entry name" value="VNX1 PROTEIN"/>
    <property type="match status" value="1"/>
</dbReference>
<dbReference type="Pfam" id="PF01699">
    <property type="entry name" value="Na_Ca_ex"/>
    <property type="match status" value="2"/>
</dbReference>
<dbReference type="InterPro" id="IPR044880">
    <property type="entry name" value="NCX_ion-bd_dom_sf"/>
</dbReference>
<feature type="region of interest" description="Disordered" evidence="9">
    <location>
        <begin position="1"/>
        <end position="67"/>
    </location>
</feature>
<dbReference type="GO" id="GO:0006874">
    <property type="term" value="P:intracellular calcium ion homeostasis"/>
    <property type="evidence" value="ECO:0007669"/>
    <property type="project" value="TreeGrafter"/>
</dbReference>
<evidence type="ECO:0000259" key="12">
    <source>
        <dbReference type="Pfam" id="PF03733"/>
    </source>
</evidence>
<dbReference type="OMA" id="PQWDMIT"/>
<accession>M5FYW1</accession>
<keyword evidence="5 10" id="KW-0812">Transmembrane</keyword>
<feature type="compositionally biased region" description="Polar residues" evidence="9">
    <location>
        <begin position="204"/>
        <end position="217"/>
    </location>
</feature>
<gene>
    <name evidence="13" type="ORF">DACRYDRAFT_65440</name>
</gene>
<evidence type="ECO:0000256" key="5">
    <source>
        <dbReference type="ARBA" id="ARBA00022692"/>
    </source>
</evidence>
<dbReference type="FunFam" id="1.20.1420.30:FF:000014">
    <property type="entry name" value="Cation/H+ exchanger protein 2"/>
    <property type="match status" value="1"/>
</dbReference>
<evidence type="ECO:0000256" key="10">
    <source>
        <dbReference type="SAM" id="Phobius"/>
    </source>
</evidence>
<feature type="compositionally biased region" description="Polar residues" evidence="9">
    <location>
        <begin position="731"/>
        <end position="753"/>
    </location>
</feature>
<dbReference type="HOGENOM" id="CLU_001583_3_0_1"/>
<reference evidence="13 14" key="1">
    <citation type="journal article" date="2012" name="Science">
        <title>The Paleozoic origin of enzymatic lignin decomposition reconstructed from 31 fungal genomes.</title>
        <authorList>
            <person name="Floudas D."/>
            <person name="Binder M."/>
            <person name="Riley R."/>
            <person name="Barry K."/>
            <person name="Blanchette R.A."/>
            <person name="Henrissat B."/>
            <person name="Martinez A.T."/>
            <person name="Otillar R."/>
            <person name="Spatafora J.W."/>
            <person name="Yadav J.S."/>
            <person name="Aerts A."/>
            <person name="Benoit I."/>
            <person name="Boyd A."/>
            <person name="Carlson A."/>
            <person name="Copeland A."/>
            <person name="Coutinho P.M."/>
            <person name="de Vries R.P."/>
            <person name="Ferreira P."/>
            <person name="Findley K."/>
            <person name="Foster B."/>
            <person name="Gaskell J."/>
            <person name="Glotzer D."/>
            <person name="Gorecki P."/>
            <person name="Heitman J."/>
            <person name="Hesse C."/>
            <person name="Hori C."/>
            <person name="Igarashi K."/>
            <person name="Jurgens J.A."/>
            <person name="Kallen N."/>
            <person name="Kersten P."/>
            <person name="Kohler A."/>
            <person name="Kuees U."/>
            <person name="Kumar T.K.A."/>
            <person name="Kuo A."/>
            <person name="LaButti K."/>
            <person name="Larrondo L.F."/>
            <person name="Lindquist E."/>
            <person name="Ling A."/>
            <person name="Lombard V."/>
            <person name="Lucas S."/>
            <person name="Lundell T."/>
            <person name="Martin R."/>
            <person name="McLaughlin D.J."/>
            <person name="Morgenstern I."/>
            <person name="Morin E."/>
            <person name="Murat C."/>
            <person name="Nagy L.G."/>
            <person name="Nolan M."/>
            <person name="Ohm R.A."/>
            <person name="Patyshakuliyeva A."/>
            <person name="Rokas A."/>
            <person name="Ruiz-Duenas F.J."/>
            <person name="Sabat G."/>
            <person name="Salamov A."/>
            <person name="Samejima M."/>
            <person name="Schmutz J."/>
            <person name="Slot J.C."/>
            <person name="St John F."/>
            <person name="Stenlid J."/>
            <person name="Sun H."/>
            <person name="Sun S."/>
            <person name="Syed K."/>
            <person name="Tsang A."/>
            <person name="Wiebenga A."/>
            <person name="Young D."/>
            <person name="Pisabarro A."/>
            <person name="Eastwood D.C."/>
            <person name="Martin F."/>
            <person name="Cullen D."/>
            <person name="Grigoriev I.V."/>
            <person name="Hibbett D.S."/>
        </authorList>
    </citation>
    <scope>NUCLEOTIDE SEQUENCE [LARGE SCALE GENOMIC DNA]</scope>
    <source>
        <strain evidence="13 14">DJM-731 SS1</strain>
    </source>
</reference>
<feature type="region of interest" description="Disordered" evidence="9">
    <location>
        <begin position="731"/>
        <end position="760"/>
    </location>
</feature>
<dbReference type="InterPro" id="IPR004837">
    <property type="entry name" value="NaCa_Exmemb"/>
</dbReference>
<dbReference type="Pfam" id="PF03733">
    <property type="entry name" value="YccF"/>
    <property type="match status" value="1"/>
</dbReference>
<evidence type="ECO:0000259" key="11">
    <source>
        <dbReference type="Pfam" id="PF01699"/>
    </source>
</evidence>
<name>M5FYW1_DACPD</name>
<feature type="compositionally biased region" description="Basic and acidic residues" evidence="9">
    <location>
        <begin position="55"/>
        <end position="67"/>
    </location>
</feature>
<dbReference type="RefSeq" id="XP_040630120.1">
    <property type="nucleotide sequence ID" value="XM_040775784.1"/>
</dbReference>
<keyword evidence="4" id="KW-0597">Phosphoprotein</keyword>
<dbReference type="Proteomes" id="UP000030653">
    <property type="component" value="Unassembled WGS sequence"/>
</dbReference>
<evidence type="ECO:0000256" key="9">
    <source>
        <dbReference type="SAM" id="MobiDB-lite"/>
    </source>
</evidence>
<feature type="compositionally biased region" description="Polar residues" evidence="9">
    <location>
        <begin position="1"/>
        <end position="10"/>
    </location>
</feature>
<organism evidence="13 14">
    <name type="scientific">Dacryopinax primogenitus (strain DJM 731)</name>
    <name type="common">Brown rot fungus</name>
    <dbReference type="NCBI Taxonomy" id="1858805"/>
    <lineage>
        <taxon>Eukaryota</taxon>
        <taxon>Fungi</taxon>
        <taxon>Dikarya</taxon>
        <taxon>Basidiomycota</taxon>
        <taxon>Agaricomycotina</taxon>
        <taxon>Dacrymycetes</taxon>
        <taxon>Dacrymycetales</taxon>
        <taxon>Dacrymycetaceae</taxon>
        <taxon>Dacryopinax</taxon>
    </lineage>
</organism>
<keyword evidence="3" id="KW-0813">Transport</keyword>
<evidence type="ECO:0008006" key="15">
    <source>
        <dbReference type="Google" id="ProtNLM"/>
    </source>
</evidence>
<dbReference type="InterPro" id="IPR005185">
    <property type="entry name" value="YccF"/>
</dbReference>
<keyword evidence="7" id="KW-0406">Ion transport</keyword>
<feature type="domain" description="Sodium/calcium exchanger membrane region" evidence="11">
    <location>
        <begin position="862"/>
        <end position="1013"/>
    </location>
</feature>
<feature type="domain" description="Inner membrane component" evidence="12">
    <location>
        <begin position="120"/>
        <end position="170"/>
    </location>
</feature>
<feature type="transmembrane region" description="Helical" evidence="10">
    <location>
        <begin position="511"/>
        <end position="530"/>
    </location>
</feature>
<evidence type="ECO:0000256" key="4">
    <source>
        <dbReference type="ARBA" id="ARBA00022553"/>
    </source>
</evidence>
<evidence type="ECO:0000256" key="7">
    <source>
        <dbReference type="ARBA" id="ARBA00023065"/>
    </source>
</evidence>
<evidence type="ECO:0000256" key="3">
    <source>
        <dbReference type="ARBA" id="ARBA00022448"/>
    </source>
</evidence>
<evidence type="ECO:0000256" key="1">
    <source>
        <dbReference type="ARBA" id="ARBA00004127"/>
    </source>
</evidence>
<dbReference type="InterPro" id="IPR004713">
    <property type="entry name" value="CaH_exchang"/>
</dbReference>
<feature type="transmembrane region" description="Helical" evidence="10">
    <location>
        <begin position="995"/>
        <end position="1015"/>
    </location>
</feature>
<keyword evidence="14" id="KW-1185">Reference proteome</keyword>
<feature type="region of interest" description="Disordered" evidence="9">
    <location>
        <begin position="831"/>
        <end position="853"/>
    </location>
</feature>
<feature type="domain" description="Sodium/calcium exchanger membrane region" evidence="11">
    <location>
        <begin position="478"/>
        <end position="665"/>
    </location>
</feature>
<dbReference type="Gene3D" id="1.20.1420.30">
    <property type="entry name" value="NCX, central ion-binding region"/>
    <property type="match status" value="2"/>
</dbReference>
<feature type="transmembrane region" description="Helical" evidence="10">
    <location>
        <begin position="965"/>
        <end position="989"/>
    </location>
</feature>
<feature type="transmembrane region" description="Helical" evidence="10">
    <location>
        <begin position="647"/>
        <end position="667"/>
    </location>
</feature>
<feature type="compositionally biased region" description="Basic and acidic residues" evidence="9">
    <location>
        <begin position="843"/>
        <end position="852"/>
    </location>
</feature>
<feature type="transmembrane region" description="Helical" evidence="10">
    <location>
        <begin position="122"/>
        <end position="146"/>
    </location>
</feature>
<evidence type="ECO:0000313" key="14">
    <source>
        <dbReference type="Proteomes" id="UP000030653"/>
    </source>
</evidence>
<dbReference type="PANTHER" id="PTHR31503">
    <property type="entry name" value="VACUOLAR CALCIUM ION TRANSPORTER"/>
    <property type="match status" value="1"/>
</dbReference>
<dbReference type="GO" id="GO:0005774">
    <property type="term" value="C:vacuolar membrane"/>
    <property type="evidence" value="ECO:0007669"/>
    <property type="project" value="UniProtKB-ARBA"/>
</dbReference>
<feature type="compositionally biased region" description="Basic and acidic residues" evidence="9">
    <location>
        <begin position="183"/>
        <end position="203"/>
    </location>
</feature>
<dbReference type="STRING" id="1858805.M5FYW1"/>
<feature type="region of interest" description="Disordered" evidence="9">
    <location>
        <begin position="183"/>
        <end position="273"/>
    </location>
</feature>
<evidence type="ECO:0000256" key="8">
    <source>
        <dbReference type="ARBA" id="ARBA00023136"/>
    </source>
</evidence>
<evidence type="ECO:0000313" key="13">
    <source>
        <dbReference type="EMBL" id="EJU03226.1"/>
    </source>
</evidence>
<feature type="transmembrane region" description="Helical" evidence="10">
    <location>
        <begin position="437"/>
        <end position="458"/>
    </location>
</feature>
<dbReference type="OrthoDB" id="16982at2759"/>
<proteinExistence type="inferred from homology"/>
<dbReference type="GO" id="GO:0012505">
    <property type="term" value="C:endomembrane system"/>
    <property type="evidence" value="ECO:0007669"/>
    <property type="project" value="UniProtKB-SubCell"/>
</dbReference>
<feature type="compositionally biased region" description="Acidic residues" evidence="9">
    <location>
        <begin position="20"/>
        <end position="35"/>
    </location>
</feature>
<dbReference type="EMBL" id="JH795860">
    <property type="protein sequence ID" value="EJU03226.1"/>
    <property type="molecule type" value="Genomic_DNA"/>
</dbReference>
<dbReference type="GO" id="GO:0015369">
    <property type="term" value="F:calcium:proton antiporter activity"/>
    <property type="evidence" value="ECO:0007669"/>
    <property type="project" value="TreeGrafter"/>
</dbReference>
<keyword evidence="8 10" id="KW-0472">Membrane</keyword>
<comment type="similarity">
    <text evidence="2">Belongs to the Ca(2+):cation antiporter (CaCA) (TC 2.A.19) family.</text>
</comment>
<sequence length="1062" mass="116530">MNRSASVATTGSRISRDERDIIDEDDLDEDGENDRDLEAGNGAGEDNSPDEAEQLEEHLASHAEDEPITVKERQSLMNVEHPFGLPIWKPALYKKSRTVTRNAETAIHNVPSHERHITPGNIFWAVVFGWWLALVCAGVAAVIAIVPFGGRRYAWIVWGLGWYIFWPFGKYVEGDLPEDVETEREWSRVRDEEAAIQEARQRSGSESAGTIRPSAQTPVLDESEEDAAESESTPEPEPSPDAQQDPFIDSNHPMVPSASTSSWIPPPTERSPLLAIPHTETQDSEATVMLSSSRPGGQKAYDTIPERAPPAEYLPAAQKGDFLGRLVYWILYPVLIAPIQLFICLLCFGMVLPIPMAKLNWALVKLLMTRPLSIRFCSPPAVIVTTENGENDIHTAVKRTRLRAGQAAPSGAPRSTVLLCTYRAAGFQYYKYTIGGVNIIFVNLLPLVFFVLFDAFVLLPMKEHQPTRFLNIIASRPLIFILSLLSVIPLSYFIGMAVASISAQSSIGMGAVINATFGSIIEIILYGMALNQGKGLLVEGSIVGSLLAGVLLMPGVSMCSGAFRRKEQKFNAKSAGVTSTMLIMAIIGTLTPTMFYQTYGNFRLSCVGCPAELPGKDPDQPWMCKQCFYEHPDPTTDPFYQETVKNLMYFCATVLLLSYLIGLWFSLRTHATQIWQNPQQLMHPLEVGGQPGQPNTGRVLAMYNKLVNQQLAKSPLPTHRPVSRRASVATTIDSTYGGQQERPTTQQPPSLVSTPRAGPVNISPVATRRVFSTYNGIPGAGYGPLIETVNQAVKSTTNYQNHQPLPLPPNLTTDDFTRAVAVATVSALRHQQASPAHPRTAMGHHDAVEGGHDAPSWSRTVSAAVLLACTALYAAIAEVLVDVVDVILEGSGVDEKFLGLTLFALVPNTTEFMNAMSFAMNGNIALSMEIGSAYALQVCLLQIPAMVAFSAWYNPRKIGDIADTFTLIFPRWDVIAIILSIFLLTYVYIEAKSNYHRGSTLILSYLVLMAGFYFAPSRPVGIETGHTIKFPLIRMDGALSSTSIQPSWLQQGWAIFLALWSR</sequence>
<feature type="transmembrane region" description="Helical" evidence="10">
    <location>
        <begin position="478"/>
        <end position="499"/>
    </location>
</feature>
<evidence type="ECO:0000256" key="6">
    <source>
        <dbReference type="ARBA" id="ARBA00022989"/>
    </source>
</evidence>
<evidence type="ECO:0000256" key="2">
    <source>
        <dbReference type="ARBA" id="ARBA00008170"/>
    </source>
</evidence>